<name>A0A212LWS2_9FIRM</name>
<dbReference type="AlphaFoldDB" id="A0A212LWS2"/>
<dbReference type="SUPFAM" id="SSF140453">
    <property type="entry name" value="EsxAB dimer-like"/>
    <property type="match status" value="1"/>
</dbReference>
<organism evidence="2">
    <name type="scientific">uncultured Sporomusa sp</name>
    <dbReference type="NCBI Taxonomy" id="307249"/>
    <lineage>
        <taxon>Bacteria</taxon>
        <taxon>Bacillati</taxon>
        <taxon>Bacillota</taxon>
        <taxon>Negativicutes</taxon>
        <taxon>Selenomonadales</taxon>
        <taxon>Sporomusaceae</taxon>
        <taxon>Sporomusa</taxon>
        <taxon>environmental samples</taxon>
    </lineage>
</organism>
<evidence type="ECO:0000313" key="2">
    <source>
        <dbReference type="EMBL" id="SCM81972.1"/>
    </source>
</evidence>
<dbReference type="RefSeq" id="WP_075752525.1">
    <property type="nucleotide sequence ID" value="NZ_LT608335.1"/>
</dbReference>
<comment type="similarity">
    <text evidence="1">Belongs to the WXG100 family.</text>
</comment>
<dbReference type="InterPro" id="IPR010310">
    <property type="entry name" value="T7SS_ESAT-6-like"/>
</dbReference>
<dbReference type="Gene3D" id="1.10.287.1060">
    <property type="entry name" value="ESAT-6-like"/>
    <property type="match status" value="1"/>
</dbReference>
<protein>
    <recommendedName>
        <fullName evidence="1">ESAT-6-like protein</fullName>
    </recommendedName>
</protein>
<dbReference type="InterPro" id="IPR036689">
    <property type="entry name" value="ESAT-6-like_sf"/>
</dbReference>
<dbReference type="EMBL" id="FMJE01000004">
    <property type="protein sequence ID" value="SCM81972.1"/>
    <property type="molecule type" value="Genomic_DNA"/>
</dbReference>
<sequence length="107" mass="11749">MTNDIQADPAKLRQIADDIGKVHTALRNTLHASNSQVGTLKGVWTGEAAISFNAGFQRILDKCAESLATVERLVHALYDSADAYERNEKAVQQEASKLPKLPNNTMR</sequence>
<dbReference type="NCBIfam" id="TIGR03930">
    <property type="entry name" value="WXG100_ESAT6"/>
    <property type="match status" value="1"/>
</dbReference>
<proteinExistence type="inferred from homology"/>
<reference evidence="2" key="1">
    <citation type="submission" date="2016-08" db="EMBL/GenBank/DDBJ databases">
        <authorList>
            <person name="Seilhamer J.J."/>
        </authorList>
    </citation>
    <scope>NUCLEOTIDE SEQUENCE</scope>
    <source>
        <strain evidence="2">86</strain>
    </source>
</reference>
<dbReference type="Pfam" id="PF06013">
    <property type="entry name" value="WXG100"/>
    <property type="match status" value="1"/>
</dbReference>
<evidence type="ECO:0000256" key="1">
    <source>
        <dbReference type="RuleBase" id="RU362001"/>
    </source>
</evidence>
<accession>A0A212LWS2</accession>
<gene>
    <name evidence="2" type="ORF">KL86SPO_40457</name>
</gene>